<proteinExistence type="predicted"/>
<evidence type="ECO:0000313" key="3">
    <source>
        <dbReference type="Proteomes" id="UP000517759"/>
    </source>
</evidence>
<dbReference type="EMBL" id="BSPG01000001">
    <property type="protein sequence ID" value="GLS42221.1"/>
    <property type="molecule type" value="Genomic_DNA"/>
</dbReference>
<accession>A0A7W6F6J3</accession>
<protein>
    <submittedName>
        <fullName evidence="2">Uncharacterized protein</fullName>
    </submittedName>
</protein>
<dbReference type="Proteomes" id="UP000517759">
    <property type="component" value="Unassembled WGS sequence"/>
</dbReference>
<gene>
    <name evidence="1" type="ORF">GCM10007884_02060</name>
    <name evidence="2" type="ORF">GGR33_001868</name>
</gene>
<evidence type="ECO:0000313" key="4">
    <source>
        <dbReference type="Proteomes" id="UP001156881"/>
    </source>
</evidence>
<dbReference type="InterPro" id="IPR053855">
    <property type="entry name" value="DUF6931"/>
</dbReference>
<dbReference type="Proteomes" id="UP001156881">
    <property type="component" value="Unassembled WGS sequence"/>
</dbReference>
<dbReference type="EMBL" id="JACIDN010000003">
    <property type="protein sequence ID" value="MBB3902373.1"/>
    <property type="molecule type" value="Genomic_DNA"/>
</dbReference>
<comment type="caution">
    <text evidence="2">The sequence shown here is derived from an EMBL/GenBank/DDBJ whole genome shotgun (WGS) entry which is preliminary data.</text>
</comment>
<dbReference type="Pfam" id="PF22011">
    <property type="entry name" value="DUF6931"/>
    <property type="match status" value="1"/>
</dbReference>
<sequence length="187" mass="20115">MTGSRFSSARDIFAAFPSAERDISAPPSDEPPLVFLERLRRGDTPEDAVSLLAYALGRREAVWWAAQSVRLMLGIGMGQEDAPLQAAESWVRDPDDLKRRDALRLGMGGNHRLATPWVALAAGWSGGNVGPNNHAVVPATPEMTPKAVRTGILVALATVTAHDRSSKLQASVDLGIPLMRPREGRTS</sequence>
<keyword evidence="4" id="KW-1185">Reference proteome</keyword>
<reference evidence="1" key="4">
    <citation type="submission" date="2023-01" db="EMBL/GenBank/DDBJ databases">
        <title>Draft genome sequence of Methylobacterium brachythecii strain NBRC 107710.</title>
        <authorList>
            <person name="Sun Q."/>
            <person name="Mori K."/>
        </authorList>
    </citation>
    <scope>NUCLEOTIDE SEQUENCE</scope>
    <source>
        <strain evidence="1">NBRC 107710</strain>
    </source>
</reference>
<reference evidence="2 3" key="3">
    <citation type="submission" date="2020-08" db="EMBL/GenBank/DDBJ databases">
        <title>Genomic Encyclopedia of Type Strains, Phase IV (KMG-IV): sequencing the most valuable type-strain genomes for metagenomic binning, comparative biology and taxonomic classification.</title>
        <authorList>
            <person name="Goeker M."/>
        </authorList>
    </citation>
    <scope>NUCLEOTIDE SEQUENCE [LARGE SCALE GENOMIC DNA]</scope>
    <source>
        <strain evidence="2 3">DSM 24105</strain>
    </source>
</reference>
<dbReference type="RefSeq" id="WP_183504250.1">
    <property type="nucleotide sequence ID" value="NZ_BSPG01000001.1"/>
</dbReference>
<dbReference type="AlphaFoldDB" id="A0A7W6F6J3"/>
<evidence type="ECO:0000313" key="2">
    <source>
        <dbReference type="EMBL" id="MBB3902373.1"/>
    </source>
</evidence>
<reference evidence="1" key="1">
    <citation type="journal article" date="2014" name="Int. J. Syst. Evol. Microbiol.">
        <title>Complete genome of a new Firmicutes species belonging to the dominant human colonic microbiota ('Ruminococcus bicirculans') reveals two chromosomes and a selective capacity to utilize plant glucans.</title>
        <authorList>
            <consortium name="NISC Comparative Sequencing Program"/>
            <person name="Wegmann U."/>
            <person name="Louis P."/>
            <person name="Goesmann A."/>
            <person name="Henrissat B."/>
            <person name="Duncan S.H."/>
            <person name="Flint H.J."/>
        </authorList>
    </citation>
    <scope>NUCLEOTIDE SEQUENCE</scope>
    <source>
        <strain evidence="1">NBRC 107710</strain>
    </source>
</reference>
<reference evidence="4" key="2">
    <citation type="journal article" date="2019" name="Int. J. Syst. Evol. Microbiol.">
        <title>The Global Catalogue of Microorganisms (GCM) 10K type strain sequencing project: providing services to taxonomists for standard genome sequencing and annotation.</title>
        <authorList>
            <consortium name="The Broad Institute Genomics Platform"/>
            <consortium name="The Broad Institute Genome Sequencing Center for Infectious Disease"/>
            <person name="Wu L."/>
            <person name="Ma J."/>
        </authorList>
    </citation>
    <scope>NUCLEOTIDE SEQUENCE [LARGE SCALE GENOMIC DNA]</scope>
    <source>
        <strain evidence="4">NBRC 107710</strain>
    </source>
</reference>
<organism evidence="2 3">
    <name type="scientific">Methylobacterium brachythecii</name>
    <dbReference type="NCBI Taxonomy" id="1176177"/>
    <lineage>
        <taxon>Bacteria</taxon>
        <taxon>Pseudomonadati</taxon>
        <taxon>Pseudomonadota</taxon>
        <taxon>Alphaproteobacteria</taxon>
        <taxon>Hyphomicrobiales</taxon>
        <taxon>Methylobacteriaceae</taxon>
        <taxon>Methylobacterium</taxon>
    </lineage>
</organism>
<evidence type="ECO:0000313" key="1">
    <source>
        <dbReference type="EMBL" id="GLS42221.1"/>
    </source>
</evidence>
<name>A0A7W6F6J3_9HYPH</name>